<proteinExistence type="predicted"/>
<dbReference type="AlphaFoldDB" id="A0AAV8XWN6"/>
<feature type="domain" description="Galactosyltransferase N-terminal" evidence="2">
    <location>
        <begin position="61"/>
        <end position="146"/>
    </location>
</feature>
<dbReference type="InterPro" id="IPR027995">
    <property type="entry name" value="Galactosyl_T_N"/>
</dbReference>
<keyword evidence="1" id="KW-1133">Transmembrane helix</keyword>
<comment type="caution">
    <text evidence="3">The sequence shown here is derived from an EMBL/GenBank/DDBJ whole genome shotgun (WGS) entry which is preliminary data.</text>
</comment>
<dbReference type="GO" id="GO:0006688">
    <property type="term" value="P:glycosphingolipid biosynthetic process"/>
    <property type="evidence" value="ECO:0007669"/>
    <property type="project" value="TreeGrafter"/>
</dbReference>
<feature type="transmembrane region" description="Helical" evidence="1">
    <location>
        <begin position="6"/>
        <end position="22"/>
    </location>
</feature>
<name>A0AAV8XWN6_9CUCU</name>
<keyword evidence="4" id="KW-1185">Reference proteome</keyword>
<dbReference type="InterPro" id="IPR029044">
    <property type="entry name" value="Nucleotide-diphossugar_trans"/>
</dbReference>
<dbReference type="GO" id="GO:0005975">
    <property type="term" value="P:carbohydrate metabolic process"/>
    <property type="evidence" value="ECO:0007669"/>
    <property type="project" value="InterPro"/>
</dbReference>
<evidence type="ECO:0000313" key="4">
    <source>
        <dbReference type="Proteomes" id="UP001162162"/>
    </source>
</evidence>
<dbReference type="Proteomes" id="UP001162162">
    <property type="component" value="Unassembled WGS sequence"/>
</dbReference>
<sequence length="147" mass="17372">MLKNCLLTIGVVVIIVAVYFPARHARHYSYISTENIYKELVFIQPKNGDYNLKNCTYQDTILNNEDIKITSITKKKKFRKPYAGGEYKPDNCRALIKTALIIPYKNRVEQLHIFLNYIHYFLQKQNIHYRILVVEQNDTLPFNRAKC</sequence>
<evidence type="ECO:0000256" key="1">
    <source>
        <dbReference type="SAM" id="Phobius"/>
    </source>
</evidence>
<evidence type="ECO:0000313" key="3">
    <source>
        <dbReference type="EMBL" id="KAJ8943109.1"/>
    </source>
</evidence>
<reference evidence="3" key="1">
    <citation type="journal article" date="2023" name="Insect Mol. Biol.">
        <title>Genome sequencing provides insights into the evolution of gene families encoding plant cell wall-degrading enzymes in longhorned beetles.</title>
        <authorList>
            <person name="Shin N.R."/>
            <person name="Okamura Y."/>
            <person name="Kirsch R."/>
            <person name="Pauchet Y."/>
        </authorList>
    </citation>
    <scope>NUCLEOTIDE SEQUENCE</scope>
    <source>
        <strain evidence="3">AMC_N1</strain>
    </source>
</reference>
<dbReference type="PANTHER" id="PTHR19300:SF48">
    <property type="entry name" value="BETA-1,4-N-ACETYLGALACTOSAMINYLTRANSFERASE"/>
    <property type="match status" value="1"/>
</dbReference>
<keyword evidence="1" id="KW-0812">Transmembrane</keyword>
<accession>A0AAV8XWN6</accession>
<protein>
    <recommendedName>
        <fullName evidence="2">Galactosyltransferase N-terminal domain-containing protein</fullName>
    </recommendedName>
</protein>
<dbReference type="Pfam" id="PF13733">
    <property type="entry name" value="Glyco_transf_7N"/>
    <property type="match status" value="1"/>
</dbReference>
<dbReference type="GO" id="GO:0005794">
    <property type="term" value="C:Golgi apparatus"/>
    <property type="evidence" value="ECO:0007669"/>
    <property type="project" value="TreeGrafter"/>
</dbReference>
<dbReference type="PANTHER" id="PTHR19300">
    <property type="entry name" value="BETA-1,4-GALACTOSYLTRANSFERASE"/>
    <property type="match status" value="1"/>
</dbReference>
<dbReference type="GO" id="GO:0033842">
    <property type="term" value="F:N-acetyl-beta-glucosaminyl-derivative 4-beta-N-acetylgalactosaminyltransferase activity"/>
    <property type="evidence" value="ECO:0007669"/>
    <property type="project" value="TreeGrafter"/>
</dbReference>
<dbReference type="GO" id="GO:0008378">
    <property type="term" value="F:galactosyltransferase activity"/>
    <property type="evidence" value="ECO:0007669"/>
    <property type="project" value="TreeGrafter"/>
</dbReference>
<dbReference type="Gene3D" id="3.90.550.10">
    <property type="entry name" value="Spore Coat Polysaccharide Biosynthesis Protein SpsA, Chain A"/>
    <property type="match status" value="1"/>
</dbReference>
<dbReference type="GO" id="GO:0016020">
    <property type="term" value="C:membrane"/>
    <property type="evidence" value="ECO:0007669"/>
    <property type="project" value="GOC"/>
</dbReference>
<organism evidence="3 4">
    <name type="scientific">Aromia moschata</name>
    <dbReference type="NCBI Taxonomy" id="1265417"/>
    <lineage>
        <taxon>Eukaryota</taxon>
        <taxon>Metazoa</taxon>
        <taxon>Ecdysozoa</taxon>
        <taxon>Arthropoda</taxon>
        <taxon>Hexapoda</taxon>
        <taxon>Insecta</taxon>
        <taxon>Pterygota</taxon>
        <taxon>Neoptera</taxon>
        <taxon>Endopterygota</taxon>
        <taxon>Coleoptera</taxon>
        <taxon>Polyphaga</taxon>
        <taxon>Cucujiformia</taxon>
        <taxon>Chrysomeloidea</taxon>
        <taxon>Cerambycidae</taxon>
        <taxon>Cerambycinae</taxon>
        <taxon>Callichromatini</taxon>
        <taxon>Aromia</taxon>
    </lineage>
</organism>
<dbReference type="SUPFAM" id="SSF53448">
    <property type="entry name" value="Nucleotide-diphospho-sugar transferases"/>
    <property type="match status" value="1"/>
</dbReference>
<dbReference type="EMBL" id="JAPWTK010000301">
    <property type="protein sequence ID" value="KAJ8943109.1"/>
    <property type="molecule type" value="Genomic_DNA"/>
</dbReference>
<gene>
    <name evidence="3" type="ORF">NQ318_011875</name>
</gene>
<keyword evidence="1" id="KW-0472">Membrane</keyword>
<dbReference type="InterPro" id="IPR003859">
    <property type="entry name" value="Galactosyl_T"/>
</dbReference>
<evidence type="ECO:0000259" key="2">
    <source>
        <dbReference type="Pfam" id="PF13733"/>
    </source>
</evidence>